<evidence type="ECO:0000313" key="2">
    <source>
        <dbReference type="Proteomes" id="UP000478052"/>
    </source>
</evidence>
<dbReference type="AlphaFoldDB" id="A0A6G0Z5N9"/>
<keyword evidence="2" id="KW-1185">Reference proteome</keyword>
<dbReference type="Proteomes" id="UP000478052">
    <property type="component" value="Unassembled WGS sequence"/>
</dbReference>
<dbReference type="EMBL" id="VUJU01001365">
    <property type="protein sequence ID" value="KAF0765596.1"/>
    <property type="molecule type" value="Genomic_DNA"/>
</dbReference>
<gene>
    <name evidence="1" type="ORF">FWK35_00011350</name>
</gene>
<proteinExistence type="predicted"/>
<comment type="caution">
    <text evidence="1">The sequence shown here is derived from an EMBL/GenBank/DDBJ whole genome shotgun (WGS) entry which is preliminary data.</text>
</comment>
<sequence length="30" mass="3424">MAKEKPLKCITCSWVLLTIKHITTVLPIDQ</sequence>
<evidence type="ECO:0000313" key="1">
    <source>
        <dbReference type="EMBL" id="KAF0765596.1"/>
    </source>
</evidence>
<reference evidence="1 2" key="1">
    <citation type="submission" date="2019-08" db="EMBL/GenBank/DDBJ databases">
        <title>Whole genome of Aphis craccivora.</title>
        <authorList>
            <person name="Voronova N.V."/>
            <person name="Shulinski R.S."/>
            <person name="Bandarenka Y.V."/>
            <person name="Zhorov D.G."/>
            <person name="Warner D."/>
        </authorList>
    </citation>
    <scope>NUCLEOTIDE SEQUENCE [LARGE SCALE GENOMIC DNA]</scope>
    <source>
        <strain evidence="1">180601</strain>
        <tissue evidence="1">Whole Body</tissue>
    </source>
</reference>
<name>A0A6G0Z5N9_APHCR</name>
<organism evidence="1 2">
    <name type="scientific">Aphis craccivora</name>
    <name type="common">Cowpea aphid</name>
    <dbReference type="NCBI Taxonomy" id="307492"/>
    <lineage>
        <taxon>Eukaryota</taxon>
        <taxon>Metazoa</taxon>
        <taxon>Ecdysozoa</taxon>
        <taxon>Arthropoda</taxon>
        <taxon>Hexapoda</taxon>
        <taxon>Insecta</taxon>
        <taxon>Pterygota</taxon>
        <taxon>Neoptera</taxon>
        <taxon>Paraneoptera</taxon>
        <taxon>Hemiptera</taxon>
        <taxon>Sternorrhyncha</taxon>
        <taxon>Aphidomorpha</taxon>
        <taxon>Aphidoidea</taxon>
        <taxon>Aphididae</taxon>
        <taxon>Aphidini</taxon>
        <taxon>Aphis</taxon>
        <taxon>Aphis</taxon>
    </lineage>
</organism>
<accession>A0A6G0Z5N9</accession>
<protein>
    <submittedName>
        <fullName evidence="1">Uncharacterized protein</fullName>
    </submittedName>
</protein>